<dbReference type="EMBL" id="LR796280">
    <property type="protein sequence ID" value="CAB4134221.1"/>
    <property type="molecule type" value="Genomic_DNA"/>
</dbReference>
<accession>A0A6J5LJ90</accession>
<proteinExistence type="predicted"/>
<organism evidence="2">
    <name type="scientific">uncultured Caudovirales phage</name>
    <dbReference type="NCBI Taxonomy" id="2100421"/>
    <lineage>
        <taxon>Viruses</taxon>
        <taxon>Duplodnaviria</taxon>
        <taxon>Heunggongvirae</taxon>
        <taxon>Uroviricota</taxon>
        <taxon>Caudoviricetes</taxon>
        <taxon>Peduoviridae</taxon>
        <taxon>Maltschvirus</taxon>
        <taxon>Maltschvirus maltsch</taxon>
    </lineage>
</organism>
<name>A0A6J5LJ90_9CAUD</name>
<dbReference type="Pfam" id="PF19263">
    <property type="entry name" value="DUF5906"/>
    <property type="match status" value="1"/>
</dbReference>
<evidence type="ECO:0000313" key="2">
    <source>
        <dbReference type="EMBL" id="CAB4134221.1"/>
    </source>
</evidence>
<evidence type="ECO:0000259" key="1">
    <source>
        <dbReference type="Pfam" id="PF19263"/>
    </source>
</evidence>
<dbReference type="InterPro" id="IPR045455">
    <property type="entry name" value="NrS-1_pol-like_helicase"/>
</dbReference>
<sequence length="763" mass="86475">MTFNEYIAKIAPEGETILFVKQKPTGGSHGDGALKCVWPAYLPEKYKGEAAWYANTACFILDRFKDGKVSAAASYCERVAFMVLDDVGTKSKTPPLEPTWKMETSPGNYQWGYTFALDDQPLKGEFAAAIKAIAEAGYTDGGAINPVRNFRLEGSLNLKPGRDNFKSTLTEFEPTREFSLKQICEALDVKPREADTAGMYRVRLDDDGRDDVLAWIYQRGEIIENANGEGWFGIVCPNASEHSDGNPTGRYHPLNRSYCCFHEHCGDWDSRRFLGWVADEGGPKHEYGLRDELVARTMRQTYDKISPTEAFPDAAKKLIAEVERKELARVEKSEWYKRFAYIQEDESFFDMVDRREISRSTFNALFRHISCQSIHNGRRIEASVCFDENRQAMGARTLVSVTYSAGQDVLVTKDGLVYGNRWRDARPHEYGTGDITRWLEHAERMIPNEEEREHIFNMMAFKLQHPNIKINHAVLHGGDEGSGKDTFWAPFIWSVCGPDLRNRGLVDNDSISSSWGYHLESEILIINELKEPDARERRALANKLKPIIAAPPDTLPINRKGLHPYDMVNRMFVLAFSNDPVPISLASQDRRWFCIWSHADRMNPREAASMWKWYNSGGYQDIAGWLQRRDVSAFNPAAPPMMTEFKMNLIEQGMTIAESFICDMIRSRQGEFAKGAIASPLHALCDRLSGQMPQGTKVPQAALLHALKEAGWIDVGYIASGEYTTKKHVWVAPEFKRRSKSDLRRMVEPVAGGNVIEMKKTAP</sequence>
<gene>
    <name evidence="2" type="ORF">UFOVP266_33</name>
</gene>
<protein>
    <recommendedName>
        <fullName evidence="1">NrS-1 polymerase-like helicase domain-containing protein</fullName>
    </recommendedName>
</protein>
<feature type="domain" description="NrS-1 polymerase-like helicase" evidence="1">
    <location>
        <begin position="475"/>
        <end position="591"/>
    </location>
</feature>
<reference evidence="2" key="1">
    <citation type="submission" date="2020-04" db="EMBL/GenBank/DDBJ databases">
        <authorList>
            <person name="Chiriac C."/>
            <person name="Salcher M."/>
            <person name="Ghai R."/>
            <person name="Kavagutti S V."/>
        </authorList>
    </citation>
    <scope>NUCLEOTIDE SEQUENCE</scope>
</reference>
<dbReference type="Gene3D" id="3.30.70.1790">
    <property type="entry name" value="RepB DNA-primase, N-terminal domain"/>
    <property type="match status" value="1"/>
</dbReference>